<evidence type="ECO:0000256" key="5">
    <source>
        <dbReference type="ARBA" id="ARBA00023136"/>
    </source>
</evidence>
<gene>
    <name evidence="8" type="ORF">M8523_00490</name>
</gene>
<feature type="transmembrane region" description="Helical" evidence="6">
    <location>
        <begin position="116"/>
        <end position="136"/>
    </location>
</feature>
<dbReference type="GO" id="GO:0005886">
    <property type="term" value="C:plasma membrane"/>
    <property type="evidence" value="ECO:0007669"/>
    <property type="project" value="UniProtKB-SubCell"/>
</dbReference>
<comment type="subcellular location">
    <subcellularLocation>
        <location evidence="1">Cell membrane</location>
        <topology evidence="1">Multi-pass membrane protein</topology>
    </subcellularLocation>
</comment>
<dbReference type="AlphaFoldDB" id="A0AA42CI63"/>
<keyword evidence="2" id="KW-1003">Cell membrane</keyword>
<keyword evidence="3 6" id="KW-0812">Transmembrane</keyword>
<dbReference type="RefSeq" id="WP_282582859.1">
    <property type="nucleotide sequence ID" value="NZ_JAMOIM010000001.1"/>
</dbReference>
<dbReference type="Pfam" id="PF00482">
    <property type="entry name" value="T2SSF"/>
    <property type="match status" value="1"/>
</dbReference>
<organism evidence="8 9">
    <name type="scientific">Lichenifustis flavocetrariae</name>
    <dbReference type="NCBI Taxonomy" id="2949735"/>
    <lineage>
        <taxon>Bacteria</taxon>
        <taxon>Pseudomonadati</taxon>
        <taxon>Pseudomonadota</taxon>
        <taxon>Alphaproteobacteria</taxon>
        <taxon>Hyphomicrobiales</taxon>
        <taxon>Lichenihabitantaceae</taxon>
        <taxon>Lichenifustis</taxon>
    </lineage>
</organism>
<evidence type="ECO:0000256" key="1">
    <source>
        <dbReference type="ARBA" id="ARBA00004651"/>
    </source>
</evidence>
<evidence type="ECO:0000256" key="4">
    <source>
        <dbReference type="ARBA" id="ARBA00022989"/>
    </source>
</evidence>
<sequence>MFEHLSQRLGDTQFLFSLLVAVAAMATVLTVAMPLLSPADHLNRRMKAIATERGRIRARERTRLASEKKGLREKPKAYMLRVVEHLNLRKWVGTDTAPAQLAAAGFRGNKAEIAFLFFKLVAPLLLMGLTSFYLFVLSSSDWPVINRIAGVLFATYLGIKAPDIFLSNATQKRRASIKRAFPNTLDLLLICVESGMSIEHAIRKVGKEIGSESVAMAEELSLTAAELSYLSDRRQAYENLGTRTGTEHIKAVTSALMQAEQYGTPMGTALRVLAQESRDARMMEAEKKAASLPPKLTVPMILFFLPVLFAIIGTPAIIQVMALSK</sequence>
<name>A0AA42CI63_9HYPH</name>
<feature type="transmembrane region" description="Helical" evidence="6">
    <location>
        <begin position="148"/>
        <end position="169"/>
    </location>
</feature>
<feature type="domain" description="Type II secretion system protein GspF" evidence="7">
    <location>
        <begin position="185"/>
        <end position="312"/>
    </location>
</feature>
<accession>A0AA42CI63</accession>
<keyword evidence="9" id="KW-1185">Reference proteome</keyword>
<dbReference type="EMBL" id="JAMOIM010000001">
    <property type="protein sequence ID" value="MCW6506496.1"/>
    <property type="molecule type" value="Genomic_DNA"/>
</dbReference>
<comment type="caution">
    <text evidence="8">The sequence shown here is derived from an EMBL/GenBank/DDBJ whole genome shotgun (WGS) entry which is preliminary data.</text>
</comment>
<dbReference type="InterPro" id="IPR018076">
    <property type="entry name" value="T2SS_GspF_dom"/>
</dbReference>
<dbReference type="PANTHER" id="PTHR35007">
    <property type="entry name" value="INTEGRAL MEMBRANE PROTEIN-RELATED"/>
    <property type="match status" value="1"/>
</dbReference>
<keyword evidence="4 6" id="KW-1133">Transmembrane helix</keyword>
<keyword evidence="5 6" id="KW-0472">Membrane</keyword>
<evidence type="ECO:0000259" key="7">
    <source>
        <dbReference type="Pfam" id="PF00482"/>
    </source>
</evidence>
<evidence type="ECO:0000256" key="6">
    <source>
        <dbReference type="SAM" id="Phobius"/>
    </source>
</evidence>
<protein>
    <submittedName>
        <fullName evidence="8">Type II secretion system F family protein</fullName>
    </submittedName>
</protein>
<proteinExistence type="predicted"/>
<evidence type="ECO:0000256" key="3">
    <source>
        <dbReference type="ARBA" id="ARBA00022692"/>
    </source>
</evidence>
<feature type="transmembrane region" description="Helical" evidence="6">
    <location>
        <begin position="14"/>
        <end position="36"/>
    </location>
</feature>
<dbReference type="PANTHER" id="PTHR35007:SF2">
    <property type="entry name" value="PILUS ASSEMBLE PROTEIN"/>
    <property type="match status" value="1"/>
</dbReference>
<evidence type="ECO:0000256" key="2">
    <source>
        <dbReference type="ARBA" id="ARBA00022475"/>
    </source>
</evidence>
<reference evidence="8" key="1">
    <citation type="submission" date="2022-05" db="EMBL/GenBank/DDBJ databases">
        <authorList>
            <person name="Pankratov T."/>
        </authorList>
    </citation>
    <scope>NUCLEOTIDE SEQUENCE</scope>
    <source>
        <strain evidence="8">BP6-180914</strain>
    </source>
</reference>
<evidence type="ECO:0000313" key="8">
    <source>
        <dbReference type="EMBL" id="MCW6506496.1"/>
    </source>
</evidence>
<feature type="transmembrane region" description="Helical" evidence="6">
    <location>
        <begin position="296"/>
        <end position="318"/>
    </location>
</feature>
<evidence type="ECO:0000313" key="9">
    <source>
        <dbReference type="Proteomes" id="UP001165667"/>
    </source>
</evidence>
<dbReference type="Proteomes" id="UP001165667">
    <property type="component" value="Unassembled WGS sequence"/>
</dbReference>